<dbReference type="EMBL" id="KK914479">
    <property type="protein sequence ID" value="KDP35705.1"/>
    <property type="molecule type" value="Genomic_DNA"/>
</dbReference>
<dbReference type="FunFam" id="1.25.40.10:FF:000073">
    <property type="entry name" value="Pentatricopeptide repeat-containing protein chloroplastic"/>
    <property type="match status" value="1"/>
</dbReference>
<dbReference type="Pfam" id="PF20431">
    <property type="entry name" value="E_motif"/>
    <property type="match status" value="1"/>
</dbReference>
<dbReference type="PANTHER" id="PTHR47926">
    <property type="entry name" value="PENTATRICOPEPTIDE REPEAT-CONTAINING PROTEIN"/>
    <property type="match status" value="1"/>
</dbReference>
<feature type="repeat" description="PPR" evidence="2">
    <location>
        <begin position="533"/>
        <end position="567"/>
    </location>
</feature>
<gene>
    <name evidence="3" type="ORF">JCGZ_10477</name>
</gene>
<name>A0A067KTZ3_JATCU</name>
<dbReference type="AlphaFoldDB" id="A0A067KTZ3"/>
<dbReference type="InterPro" id="IPR046960">
    <property type="entry name" value="PPR_At4g14850-like_plant"/>
</dbReference>
<evidence type="ECO:0000256" key="1">
    <source>
        <dbReference type="ARBA" id="ARBA00022737"/>
    </source>
</evidence>
<dbReference type="InterPro" id="IPR002885">
    <property type="entry name" value="PPR_rpt"/>
</dbReference>
<evidence type="ECO:0000256" key="2">
    <source>
        <dbReference type="PROSITE-ProRule" id="PRU00708"/>
    </source>
</evidence>
<dbReference type="Gene3D" id="1.25.40.10">
    <property type="entry name" value="Tetratricopeptide repeat domain"/>
    <property type="match status" value="6"/>
</dbReference>
<dbReference type="Pfam" id="PF01535">
    <property type="entry name" value="PPR"/>
    <property type="match status" value="4"/>
</dbReference>
<dbReference type="FunFam" id="1.25.40.10:FF:000090">
    <property type="entry name" value="Pentatricopeptide repeat-containing protein, chloroplastic"/>
    <property type="match status" value="1"/>
</dbReference>
<feature type="repeat" description="PPR" evidence="2">
    <location>
        <begin position="27"/>
        <end position="61"/>
    </location>
</feature>
<dbReference type="GO" id="GO:0003729">
    <property type="term" value="F:mRNA binding"/>
    <property type="evidence" value="ECO:0007669"/>
    <property type="project" value="UniProtKB-ARBA"/>
</dbReference>
<feature type="repeat" description="PPR" evidence="2">
    <location>
        <begin position="432"/>
        <end position="466"/>
    </location>
</feature>
<protein>
    <recommendedName>
        <fullName evidence="5">Pentatricopeptide repeat-containing protein</fullName>
    </recommendedName>
</protein>
<sequence length="717" mass="80158">MYVKCGSLTDAVQVFDKLPDSGVTVQDVTIWNSIIDGYFRYRYLKEGLVQFHRMQSLGVRPDAFSLCILLGERNALLGYKEGKQIHGYVVRNLLSGDPFLETALLDMYLSCGRTTDAWYSFIELKDKSNIVAWNVMIGGFGENGCWEKSLVLCILAKNENVKLVSASYTSTLSACCQGEFASFGKQVHCEVIKVGFEYDPYVRTSLLTMYAKCQMIECAEKVFIEASNKEIELWNAMISAYVGNGCAYDALKSYKKLRFCEILPDSFTISNILSSSSLVGLYDFGRSIHTDLVKRPIQKNITVQSALLNMYSKCGNSNDANSIFITMRGRDVVAWGSMISGFCQNKKYREAVELFRAMEGDGVKPDSDILASIINACTGLEKVDMGSMMHGFVIISGLELDVFVASSLVDMYSKFAFLKKAETVFSDMPLKNLVAWNSMISCYHWNGLPELSIDLFSQILKNGCSPDFVSFTSVLVAISSVAAPLKGKSVHGYLIRLWIPLDLEVENALIDMYMKCGFLKYAQYIFLNMSDKSLVTWNTMISGYGSHGEGLKAIRLFDEMTNSGTRPDDVTFLSLLSSCSHSGLIEEGLNLFELMKMKYEIEPRMEHYVNVVDLLGRAGHLDDACTFVKNMPIEPDRSIWLSLLCSCRIHHNLKLGELVANKLLALEPSSGSNYVQLLNLYGEAELWDRAAHVKTSMKEKGLKKTPGCSWIEVKNEG</sequence>
<feature type="repeat" description="PPR" evidence="2">
    <location>
        <begin position="568"/>
        <end position="598"/>
    </location>
</feature>
<dbReference type="InterPro" id="IPR011990">
    <property type="entry name" value="TPR-like_helical_dom_sf"/>
</dbReference>
<evidence type="ECO:0000313" key="4">
    <source>
        <dbReference type="Proteomes" id="UP000027138"/>
    </source>
</evidence>
<dbReference type="Pfam" id="PF13041">
    <property type="entry name" value="PPR_2"/>
    <property type="match status" value="3"/>
</dbReference>
<evidence type="ECO:0008006" key="5">
    <source>
        <dbReference type="Google" id="ProtNLM"/>
    </source>
</evidence>
<dbReference type="OrthoDB" id="1887476at2759"/>
<reference evidence="3 4" key="1">
    <citation type="journal article" date="2014" name="PLoS ONE">
        <title>Global Analysis of Gene Expression Profiles in Physic Nut (Jatropha curcas L.) Seedlings Exposed to Salt Stress.</title>
        <authorList>
            <person name="Zhang L."/>
            <person name="Zhang C."/>
            <person name="Wu P."/>
            <person name="Chen Y."/>
            <person name="Li M."/>
            <person name="Jiang H."/>
            <person name="Wu G."/>
        </authorList>
    </citation>
    <scope>NUCLEOTIDE SEQUENCE [LARGE SCALE GENOMIC DNA]</scope>
    <source>
        <strain evidence="4">cv. GZQX0401</strain>
        <tissue evidence="3">Young leaves</tissue>
    </source>
</reference>
<accession>A0A067KTZ3</accession>
<feature type="repeat" description="PPR" evidence="2">
    <location>
        <begin position="331"/>
        <end position="365"/>
    </location>
</feature>
<dbReference type="PANTHER" id="PTHR47926:SF347">
    <property type="entry name" value="PENTATRICOPEPTIDE REPEAT-CONTAINING PROTEIN"/>
    <property type="match status" value="1"/>
</dbReference>
<dbReference type="FunFam" id="1.25.40.10:FF:000285">
    <property type="entry name" value="Pentatricopeptide repeat-containing protein, chloroplastic"/>
    <property type="match status" value="1"/>
</dbReference>
<dbReference type="PROSITE" id="PS51375">
    <property type="entry name" value="PPR"/>
    <property type="match status" value="5"/>
</dbReference>
<dbReference type="FunFam" id="1.25.40.10:FF:000343">
    <property type="entry name" value="Pentatricopeptide repeat-containing protein At3g58590"/>
    <property type="match status" value="1"/>
</dbReference>
<dbReference type="NCBIfam" id="TIGR00756">
    <property type="entry name" value="PPR"/>
    <property type="match status" value="5"/>
</dbReference>
<dbReference type="GO" id="GO:0009451">
    <property type="term" value="P:RNA modification"/>
    <property type="evidence" value="ECO:0007669"/>
    <property type="project" value="InterPro"/>
</dbReference>
<keyword evidence="4" id="KW-1185">Reference proteome</keyword>
<organism evidence="3 4">
    <name type="scientific">Jatropha curcas</name>
    <name type="common">Barbados nut</name>
    <dbReference type="NCBI Taxonomy" id="180498"/>
    <lineage>
        <taxon>Eukaryota</taxon>
        <taxon>Viridiplantae</taxon>
        <taxon>Streptophyta</taxon>
        <taxon>Embryophyta</taxon>
        <taxon>Tracheophyta</taxon>
        <taxon>Spermatophyta</taxon>
        <taxon>Magnoliopsida</taxon>
        <taxon>eudicotyledons</taxon>
        <taxon>Gunneridae</taxon>
        <taxon>Pentapetalae</taxon>
        <taxon>rosids</taxon>
        <taxon>fabids</taxon>
        <taxon>Malpighiales</taxon>
        <taxon>Euphorbiaceae</taxon>
        <taxon>Crotonoideae</taxon>
        <taxon>Jatropheae</taxon>
        <taxon>Jatropha</taxon>
    </lineage>
</organism>
<evidence type="ECO:0000313" key="3">
    <source>
        <dbReference type="EMBL" id="KDP35705.1"/>
    </source>
</evidence>
<dbReference type="STRING" id="180498.A0A067KTZ3"/>
<dbReference type="InterPro" id="IPR046848">
    <property type="entry name" value="E_motif"/>
</dbReference>
<proteinExistence type="predicted"/>
<dbReference type="Proteomes" id="UP000027138">
    <property type="component" value="Unassembled WGS sequence"/>
</dbReference>
<keyword evidence="1" id="KW-0677">Repeat</keyword>